<reference evidence="2 3" key="1">
    <citation type="submission" date="2021-04" db="EMBL/GenBank/DDBJ databases">
        <title>Complete genome sequence of Stygiolobus sp. KN-1.</title>
        <authorList>
            <person name="Nakamura K."/>
            <person name="Sakai H."/>
            <person name="Kurosawa N."/>
        </authorList>
    </citation>
    <scope>NUCLEOTIDE SEQUENCE [LARGE SCALE GENOMIC DNA]</scope>
    <source>
        <strain evidence="2 3">KN-1</strain>
    </source>
</reference>
<dbReference type="SUPFAM" id="SSF53335">
    <property type="entry name" value="S-adenosyl-L-methionine-dependent methyltransferases"/>
    <property type="match status" value="1"/>
</dbReference>
<proteinExistence type="predicted"/>
<dbReference type="AlphaFoldDB" id="A0A8D5U5J9"/>
<feature type="domain" description="Methyltransferase FkbM" evidence="1">
    <location>
        <begin position="86"/>
        <end position="228"/>
    </location>
</feature>
<dbReference type="RefSeq" id="WP_221289698.1">
    <property type="nucleotide sequence ID" value="NZ_AP024597.1"/>
</dbReference>
<dbReference type="NCBIfam" id="TIGR01444">
    <property type="entry name" value="fkbM_fam"/>
    <property type="match status" value="1"/>
</dbReference>
<evidence type="ECO:0000259" key="1">
    <source>
        <dbReference type="Pfam" id="PF05050"/>
    </source>
</evidence>
<dbReference type="InterPro" id="IPR006342">
    <property type="entry name" value="FkbM_mtfrase"/>
</dbReference>
<dbReference type="PANTHER" id="PTHR34203:SF15">
    <property type="entry name" value="SLL1173 PROTEIN"/>
    <property type="match status" value="1"/>
</dbReference>
<dbReference type="Pfam" id="PF05050">
    <property type="entry name" value="Methyltransf_21"/>
    <property type="match status" value="1"/>
</dbReference>
<dbReference type="EMBL" id="AP024597">
    <property type="protein sequence ID" value="BCU69709.1"/>
    <property type="molecule type" value="Genomic_DNA"/>
</dbReference>
<name>A0A8D5U5J9_9CREN</name>
<dbReference type="Proteomes" id="UP000825123">
    <property type="component" value="Chromosome"/>
</dbReference>
<dbReference type="PANTHER" id="PTHR34203">
    <property type="entry name" value="METHYLTRANSFERASE, FKBM FAMILY PROTEIN"/>
    <property type="match status" value="1"/>
</dbReference>
<keyword evidence="3" id="KW-1185">Reference proteome</keyword>
<evidence type="ECO:0000313" key="3">
    <source>
        <dbReference type="Proteomes" id="UP000825123"/>
    </source>
</evidence>
<gene>
    <name evidence="2" type="ORF">KN1_10060</name>
</gene>
<evidence type="ECO:0000313" key="2">
    <source>
        <dbReference type="EMBL" id="BCU69709.1"/>
    </source>
</evidence>
<dbReference type="KEGG" id="csty:KN1_10060"/>
<protein>
    <recommendedName>
        <fullName evidence="1">Methyltransferase FkbM domain-containing protein</fullName>
    </recommendedName>
</protein>
<dbReference type="InterPro" id="IPR052514">
    <property type="entry name" value="SAM-dependent_MTase"/>
</dbReference>
<organism evidence="2 3">
    <name type="scientific">Stygiolobus caldivivus</name>
    <dbReference type="NCBI Taxonomy" id="2824673"/>
    <lineage>
        <taxon>Archaea</taxon>
        <taxon>Thermoproteota</taxon>
        <taxon>Thermoprotei</taxon>
        <taxon>Sulfolobales</taxon>
        <taxon>Sulfolobaceae</taxon>
        <taxon>Stygiolobus</taxon>
    </lineage>
</organism>
<accession>A0A8D5U5J9</accession>
<sequence>MSSKILEYTRVRPLSVSDSYKMFKYFFTRKRTMREDDENYVRVKYNGMVWNLRYSMLDYDLGILLGTHEYSVLRWINFKDLKTFVDAGAYIGTYTLRAGKAGAYVYSFEPNPFSYRLLKKNVTDNNLTERVQLYNMALFDKSAEMNFSVSSVGSSLFGSNGTLIKVKTITLDSLEISNVDLLKIDVEDAEINVIRGATKTLENTREILIEVRKQRINLIEGILKEKGFKELKRTDTSPTTTYILYNKVK</sequence>
<dbReference type="InterPro" id="IPR029063">
    <property type="entry name" value="SAM-dependent_MTases_sf"/>
</dbReference>
<dbReference type="Gene3D" id="3.40.50.150">
    <property type="entry name" value="Vaccinia Virus protein VP39"/>
    <property type="match status" value="1"/>
</dbReference>
<dbReference type="GeneID" id="66162752"/>